<dbReference type="InterPro" id="IPR051460">
    <property type="entry name" value="HdrC_iron-sulfur_subunit"/>
</dbReference>
<evidence type="ECO:0000256" key="1">
    <source>
        <dbReference type="ARBA" id="ARBA00022723"/>
    </source>
</evidence>
<dbReference type="PANTHER" id="PTHR43255">
    <property type="entry name" value="IRON-SULFUR-BINDING OXIDOREDUCTASE FADF-RELATED-RELATED"/>
    <property type="match status" value="1"/>
</dbReference>
<keyword evidence="2" id="KW-0408">Iron</keyword>
<name>A0A2P5P9C2_9CHLR</name>
<dbReference type="InterPro" id="IPR017900">
    <property type="entry name" value="4Fe4S_Fe_S_CS"/>
</dbReference>
<evidence type="ECO:0000313" key="6">
    <source>
        <dbReference type="Proteomes" id="UP000235653"/>
    </source>
</evidence>
<feature type="domain" description="4Fe-4S ferredoxin-type" evidence="4">
    <location>
        <begin position="37"/>
        <end position="68"/>
    </location>
</feature>
<dbReference type="Pfam" id="PF13183">
    <property type="entry name" value="Fer4_8"/>
    <property type="match status" value="1"/>
</dbReference>
<dbReference type="GO" id="GO:0046872">
    <property type="term" value="F:metal ion binding"/>
    <property type="evidence" value="ECO:0007669"/>
    <property type="project" value="UniProtKB-KW"/>
</dbReference>
<feature type="domain" description="4Fe-4S ferredoxin-type" evidence="4">
    <location>
        <begin position="79"/>
        <end position="113"/>
    </location>
</feature>
<proteinExistence type="predicted"/>
<dbReference type="InterPro" id="IPR009051">
    <property type="entry name" value="Helical_ferredxn"/>
</dbReference>
<reference evidence="5 6" key="1">
    <citation type="journal article" date="2017" name="ISME J.">
        <title>Grape pomace compost harbors organohalide-respiring Dehalogenimonas species with novel reductive dehalogenase genes.</title>
        <authorList>
            <person name="Yang Y."/>
            <person name="Higgins S.A."/>
            <person name="Yan J."/>
            <person name="Simsir B."/>
            <person name="Chourey K."/>
            <person name="Iyer R."/>
            <person name="Hettich R.L."/>
            <person name="Baldwin B."/>
            <person name="Ogles D.M."/>
            <person name="Loffler F.E."/>
        </authorList>
    </citation>
    <scope>NUCLEOTIDE SEQUENCE [LARGE SCALE GENOMIC DNA]</scope>
    <source>
        <strain evidence="5 6">GP</strain>
    </source>
</reference>
<evidence type="ECO:0000256" key="2">
    <source>
        <dbReference type="ARBA" id="ARBA00023004"/>
    </source>
</evidence>
<dbReference type="PROSITE" id="PS00198">
    <property type="entry name" value="4FE4S_FER_1"/>
    <property type="match status" value="1"/>
</dbReference>
<dbReference type="EMBL" id="JQAN02000006">
    <property type="protein sequence ID" value="PPD58903.1"/>
    <property type="molecule type" value="Genomic_DNA"/>
</dbReference>
<protein>
    <submittedName>
        <fullName evidence="5">Heterodisulfide reductase subunit C</fullName>
    </submittedName>
</protein>
<sequence>MAVKLQIKADTHMTQKASLREFDLIPGHISEFASDIKSLHGVDVNMCFQCRKCTSGCPLAEFMDMTPTQLIHAVRLGLKDIVLDTNTYWLCVACGTCTARCPQETGLLKVMDALSNIAIKEGIMPKEPAIAEFYNIGLFMVKNFGTVYETGLAGILSLKTGNIARDAGMGIRMLKKGKLDILPHLHNSREMKKLFKKVAKREQELARS</sequence>
<gene>
    <name evidence="5" type="ORF">JP09_003285</name>
</gene>
<evidence type="ECO:0000256" key="3">
    <source>
        <dbReference type="ARBA" id="ARBA00023014"/>
    </source>
</evidence>
<dbReference type="PROSITE" id="PS51379">
    <property type="entry name" value="4FE4S_FER_2"/>
    <property type="match status" value="2"/>
</dbReference>
<dbReference type="Gene3D" id="1.10.1060.10">
    <property type="entry name" value="Alpha-helical ferredoxin"/>
    <property type="match status" value="1"/>
</dbReference>
<dbReference type="GO" id="GO:0005886">
    <property type="term" value="C:plasma membrane"/>
    <property type="evidence" value="ECO:0007669"/>
    <property type="project" value="TreeGrafter"/>
</dbReference>
<dbReference type="GO" id="GO:0051536">
    <property type="term" value="F:iron-sulfur cluster binding"/>
    <property type="evidence" value="ECO:0007669"/>
    <property type="project" value="UniProtKB-KW"/>
</dbReference>
<dbReference type="AlphaFoldDB" id="A0A2P5P9C2"/>
<dbReference type="SUPFAM" id="SSF46548">
    <property type="entry name" value="alpha-helical ferredoxin"/>
    <property type="match status" value="1"/>
</dbReference>
<organism evidence="5 6">
    <name type="scientific">Dehalogenimonas etheniformans</name>
    <dbReference type="NCBI Taxonomy" id="1536648"/>
    <lineage>
        <taxon>Bacteria</taxon>
        <taxon>Bacillati</taxon>
        <taxon>Chloroflexota</taxon>
        <taxon>Dehalococcoidia</taxon>
        <taxon>Dehalococcoidales</taxon>
        <taxon>Dehalococcoidaceae</taxon>
        <taxon>Dehalogenimonas</taxon>
    </lineage>
</organism>
<accession>A0A2P5P9C2</accession>
<evidence type="ECO:0000259" key="4">
    <source>
        <dbReference type="PROSITE" id="PS51379"/>
    </source>
</evidence>
<dbReference type="InterPro" id="IPR017896">
    <property type="entry name" value="4Fe4S_Fe-S-bd"/>
</dbReference>
<dbReference type="OrthoDB" id="9794954at2"/>
<keyword evidence="3" id="KW-0411">Iron-sulfur</keyword>
<comment type="caution">
    <text evidence="5">The sequence shown here is derived from an EMBL/GenBank/DDBJ whole genome shotgun (WGS) entry which is preliminary data.</text>
</comment>
<keyword evidence="6" id="KW-1185">Reference proteome</keyword>
<evidence type="ECO:0000313" key="5">
    <source>
        <dbReference type="EMBL" id="PPD58903.1"/>
    </source>
</evidence>
<dbReference type="PANTHER" id="PTHR43255:SF2">
    <property type="entry name" value="HETERODISULFIDE REDUCTASE RELATED PROTEIN"/>
    <property type="match status" value="1"/>
</dbReference>
<keyword evidence="1" id="KW-0479">Metal-binding</keyword>
<dbReference type="Proteomes" id="UP000235653">
    <property type="component" value="Unassembled WGS sequence"/>
</dbReference>